<dbReference type="EMBL" id="CP135076">
    <property type="protein sequence ID" value="WNO52813.1"/>
    <property type="molecule type" value="Genomic_DNA"/>
</dbReference>
<protein>
    <submittedName>
        <fullName evidence="1">Uncharacterized protein</fullName>
    </submittedName>
</protein>
<name>A0ABZ0B610_9SPHN</name>
<proteinExistence type="predicted"/>
<reference evidence="1 2" key="1">
    <citation type="submission" date="2023-09" db="EMBL/GenBank/DDBJ databases">
        <authorList>
            <person name="Rey-Velasco X."/>
        </authorList>
    </citation>
    <scope>NUCLEOTIDE SEQUENCE [LARGE SCALE GENOMIC DNA]</scope>
    <source>
        <strain evidence="1 2">W311</strain>
    </source>
</reference>
<gene>
    <name evidence="1" type="ORF">RPR59_10115</name>
</gene>
<accession>A0ABZ0B610</accession>
<evidence type="ECO:0000313" key="2">
    <source>
        <dbReference type="Proteomes" id="UP001302249"/>
    </source>
</evidence>
<dbReference type="Proteomes" id="UP001302249">
    <property type="component" value="Chromosome"/>
</dbReference>
<organism evidence="1 2">
    <name type="scientific">Stakelama saccharophila</name>
    <dbReference type="NCBI Taxonomy" id="3075605"/>
    <lineage>
        <taxon>Bacteria</taxon>
        <taxon>Pseudomonadati</taxon>
        <taxon>Pseudomonadota</taxon>
        <taxon>Alphaproteobacteria</taxon>
        <taxon>Sphingomonadales</taxon>
        <taxon>Sphingomonadaceae</taxon>
        <taxon>Stakelama</taxon>
    </lineage>
</organism>
<dbReference type="RefSeq" id="WP_313913641.1">
    <property type="nucleotide sequence ID" value="NZ_CP135076.1"/>
</dbReference>
<sequence>MRNAFICVAVMLAVFLSWPFVFGQGAAGVRAAQPKTVTTASVQLAALDPAPPARISLTVPPPAPPRAECARGFRHRIAGCSTGRCRAALATKRDLCDATGNWPR</sequence>
<evidence type="ECO:0000313" key="1">
    <source>
        <dbReference type="EMBL" id="WNO52813.1"/>
    </source>
</evidence>
<keyword evidence="2" id="KW-1185">Reference proteome</keyword>